<gene>
    <name evidence="10" type="ORF">MNODULE_02650</name>
</gene>
<dbReference type="AlphaFoldDB" id="A0A7X6DLZ6"/>
<reference evidence="10 11" key="1">
    <citation type="journal article" date="2020" name="Nature">
        <title>Bacterial chemolithoautotrophy via manganese oxidation.</title>
        <authorList>
            <person name="Yu H."/>
            <person name="Leadbetter J.R."/>
        </authorList>
    </citation>
    <scope>NUCLEOTIDE SEQUENCE [LARGE SCALE GENOMIC DNA]</scope>
    <source>
        <strain evidence="10 11">Mn-1</strain>
    </source>
</reference>
<dbReference type="EMBL" id="VTOW01000001">
    <property type="protein sequence ID" value="NKE69645.1"/>
    <property type="molecule type" value="Genomic_DNA"/>
</dbReference>
<evidence type="ECO:0000313" key="10">
    <source>
        <dbReference type="EMBL" id="NKE69645.1"/>
    </source>
</evidence>
<evidence type="ECO:0000256" key="2">
    <source>
        <dbReference type="ARBA" id="ARBA00001946"/>
    </source>
</evidence>
<dbReference type="PANTHER" id="PTHR11839">
    <property type="entry name" value="UDP/ADP-SUGAR PYROPHOSPHATASE"/>
    <property type="match status" value="1"/>
</dbReference>
<comment type="caution">
    <text evidence="10">The sequence shown here is derived from an EMBL/GenBank/DDBJ whole genome shotgun (WGS) entry which is preliminary data.</text>
</comment>
<dbReference type="Gene3D" id="3.90.79.10">
    <property type="entry name" value="Nucleoside Triphosphate Pyrophosphohydrolase"/>
    <property type="match status" value="1"/>
</dbReference>
<proteinExistence type="inferred from homology"/>
<dbReference type="SUPFAM" id="SSF55811">
    <property type="entry name" value="Nudix"/>
    <property type="match status" value="1"/>
</dbReference>
<evidence type="ECO:0000256" key="8">
    <source>
        <dbReference type="RuleBase" id="RU003476"/>
    </source>
</evidence>
<dbReference type="GO" id="GO:0006753">
    <property type="term" value="P:nucleoside phosphate metabolic process"/>
    <property type="evidence" value="ECO:0007669"/>
    <property type="project" value="TreeGrafter"/>
</dbReference>
<dbReference type="GO" id="GO:0016462">
    <property type="term" value="F:pyrophosphatase activity"/>
    <property type="evidence" value="ECO:0007669"/>
    <property type="project" value="UniProtKB-ARBA"/>
</dbReference>
<dbReference type="InterPro" id="IPR015797">
    <property type="entry name" value="NUDIX_hydrolase-like_dom_sf"/>
</dbReference>
<dbReference type="Proteomes" id="UP000534783">
    <property type="component" value="Unassembled WGS sequence"/>
</dbReference>
<evidence type="ECO:0000256" key="4">
    <source>
        <dbReference type="ARBA" id="ARBA00016377"/>
    </source>
</evidence>
<evidence type="ECO:0000259" key="9">
    <source>
        <dbReference type="PROSITE" id="PS51462"/>
    </source>
</evidence>
<comment type="cofactor">
    <cofactor evidence="2">
        <name>Mg(2+)</name>
        <dbReference type="ChEBI" id="CHEBI:18420"/>
    </cofactor>
</comment>
<dbReference type="PRINTS" id="PR00502">
    <property type="entry name" value="NUDIXFAMILY"/>
</dbReference>
<dbReference type="InterPro" id="IPR020084">
    <property type="entry name" value="NUDIX_hydrolase_CS"/>
</dbReference>
<dbReference type="GO" id="GO:0019693">
    <property type="term" value="P:ribose phosphate metabolic process"/>
    <property type="evidence" value="ECO:0007669"/>
    <property type="project" value="TreeGrafter"/>
</dbReference>
<comment type="similarity">
    <text evidence="3">Belongs to the Nudix hydrolase family. NudK subfamily.</text>
</comment>
<dbReference type="InterPro" id="IPR000086">
    <property type="entry name" value="NUDIX_hydrolase_dom"/>
</dbReference>
<evidence type="ECO:0000256" key="7">
    <source>
        <dbReference type="ARBA" id="ARBA00032272"/>
    </source>
</evidence>
<organism evidence="10 11">
    <name type="scientific">Candidatus Manganitrophus noduliformans</name>
    <dbReference type="NCBI Taxonomy" id="2606439"/>
    <lineage>
        <taxon>Bacteria</taxon>
        <taxon>Pseudomonadati</taxon>
        <taxon>Nitrospirota</taxon>
        <taxon>Nitrospiria</taxon>
        <taxon>Candidatus Troglogloeales</taxon>
        <taxon>Candidatus Manganitrophaceae</taxon>
        <taxon>Candidatus Manganitrophus</taxon>
    </lineage>
</organism>
<protein>
    <recommendedName>
        <fullName evidence="4">GDP-mannose pyrophosphatase</fullName>
    </recommendedName>
    <alternativeName>
        <fullName evidence="6">GDP-mannose hydrolase</fullName>
    </alternativeName>
    <alternativeName>
        <fullName evidence="7">GDPMK</fullName>
    </alternativeName>
</protein>
<dbReference type="PANTHER" id="PTHR11839:SF18">
    <property type="entry name" value="NUDIX HYDROLASE DOMAIN-CONTAINING PROTEIN"/>
    <property type="match status" value="1"/>
</dbReference>
<keyword evidence="5 8" id="KW-0378">Hydrolase</keyword>
<dbReference type="Pfam" id="PF00293">
    <property type="entry name" value="NUDIX"/>
    <property type="match status" value="1"/>
</dbReference>
<evidence type="ECO:0000256" key="1">
    <source>
        <dbReference type="ARBA" id="ARBA00000847"/>
    </source>
</evidence>
<evidence type="ECO:0000256" key="5">
    <source>
        <dbReference type="ARBA" id="ARBA00022801"/>
    </source>
</evidence>
<evidence type="ECO:0000313" key="11">
    <source>
        <dbReference type="Proteomes" id="UP000534783"/>
    </source>
</evidence>
<accession>A0A7X6DLZ6</accession>
<dbReference type="RefSeq" id="WP_168057938.1">
    <property type="nucleotide sequence ID" value="NZ_VTOW01000001.1"/>
</dbReference>
<dbReference type="PROSITE" id="PS00893">
    <property type="entry name" value="NUDIX_BOX"/>
    <property type="match status" value="1"/>
</dbReference>
<name>A0A7X6DLZ6_9BACT</name>
<dbReference type="CDD" id="cd03424">
    <property type="entry name" value="NUDIX_ADPRase_Nudt5_UGPPase_Nudt14"/>
    <property type="match status" value="1"/>
</dbReference>
<dbReference type="InterPro" id="IPR020476">
    <property type="entry name" value="Nudix_hydrolase"/>
</dbReference>
<sequence>MTREIYHGKIVHLFVESAALPNGKTFDLEVVRHPGASAVVPLKEDGKVVLIYQYRHAAGGFIYEVPAGKLSPGEAPELCAEREVEEEVGYKVGKLEKLTTIFTAPGFCDEQIHLFLGTGLVFSGQQLGEDEVLQVIEMPFEEAMNRIEDQTIRDAKSIVALELSYRRAKKRGWI</sequence>
<comment type="catalytic activity">
    <reaction evidence="1">
        <text>GDP-alpha-D-mannose + H2O = alpha-D-mannose 1-phosphate + GMP + 2 H(+)</text>
        <dbReference type="Rhea" id="RHEA:27978"/>
        <dbReference type="ChEBI" id="CHEBI:15377"/>
        <dbReference type="ChEBI" id="CHEBI:15378"/>
        <dbReference type="ChEBI" id="CHEBI:57527"/>
        <dbReference type="ChEBI" id="CHEBI:58115"/>
        <dbReference type="ChEBI" id="CHEBI:58409"/>
    </reaction>
</comment>
<keyword evidence="11" id="KW-1185">Reference proteome</keyword>
<feature type="domain" description="Nudix hydrolase" evidence="9">
    <location>
        <begin position="31"/>
        <end position="160"/>
    </location>
</feature>
<evidence type="ECO:0000256" key="3">
    <source>
        <dbReference type="ARBA" id="ARBA00007275"/>
    </source>
</evidence>
<dbReference type="FunFam" id="3.90.79.10:FF:000024">
    <property type="entry name" value="ADP-ribose pyrophosphatase"/>
    <property type="match status" value="1"/>
</dbReference>
<dbReference type="GO" id="GO:0005829">
    <property type="term" value="C:cytosol"/>
    <property type="evidence" value="ECO:0007669"/>
    <property type="project" value="TreeGrafter"/>
</dbReference>
<evidence type="ECO:0000256" key="6">
    <source>
        <dbReference type="ARBA" id="ARBA00032162"/>
    </source>
</evidence>
<dbReference type="PROSITE" id="PS51462">
    <property type="entry name" value="NUDIX"/>
    <property type="match status" value="1"/>
</dbReference>